<accession>A0A9X3C3W0</accession>
<dbReference type="SUPFAM" id="SSF55021">
    <property type="entry name" value="ACT-like"/>
    <property type="match status" value="2"/>
</dbReference>
<dbReference type="RefSeq" id="WP_264204322.1">
    <property type="nucleotide sequence ID" value="NZ_JAOZEW010000001.1"/>
</dbReference>
<dbReference type="AlphaFoldDB" id="A0A9X3C3W0"/>
<feature type="domain" description="DUF2241" evidence="1">
    <location>
        <begin position="2"/>
        <end position="69"/>
    </location>
</feature>
<dbReference type="Gene3D" id="3.30.2130.10">
    <property type="entry name" value="VC0802-like"/>
    <property type="match status" value="1"/>
</dbReference>
<reference evidence="3" key="1">
    <citation type="submission" date="2022-10" db="EMBL/GenBank/DDBJ databases">
        <title>Two novel species of Flavobacterium.</title>
        <authorList>
            <person name="Liu Q."/>
            <person name="Xin Y.-H."/>
        </authorList>
    </citation>
    <scope>NUCLEOTIDE SEQUENCE</scope>
    <source>
        <strain evidence="3">LS1R49</strain>
    </source>
</reference>
<evidence type="ECO:0000259" key="2">
    <source>
        <dbReference type="Pfam" id="PF13840"/>
    </source>
</evidence>
<feature type="domain" description="CASTOR ACT" evidence="2">
    <location>
        <begin position="70"/>
        <end position="126"/>
    </location>
</feature>
<dbReference type="PANTHER" id="PTHR39199:SF1">
    <property type="entry name" value="BLR5128 PROTEIN"/>
    <property type="match status" value="1"/>
</dbReference>
<name>A0A9X3C3W0_9FLAO</name>
<dbReference type="InterPro" id="IPR018717">
    <property type="entry name" value="DUF2241"/>
</dbReference>
<dbReference type="Pfam" id="PF13840">
    <property type="entry name" value="ACT_7"/>
    <property type="match status" value="1"/>
</dbReference>
<keyword evidence="4" id="KW-1185">Reference proteome</keyword>
<organism evidence="3 4">
    <name type="scientific">Flavobacterium shii</name>
    <dbReference type="NCBI Taxonomy" id="2987687"/>
    <lineage>
        <taxon>Bacteria</taxon>
        <taxon>Pseudomonadati</taxon>
        <taxon>Bacteroidota</taxon>
        <taxon>Flavobacteriia</taxon>
        <taxon>Flavobacteriales</taxon>
        <taxon>Flavobacteriaceae</taxon>
        <taxon>Flavobacterium</taxon>
    </lineage>
</organism>
<dbReference type="InterPro" id="IPR027795">
    <property type="entry name" value="CASTOR_ACT_dom"/>
</dbReference>
<proteinExistence type="predicted"/>
<gene>
    <name evidence="3" type="ORF">OIU83_00480</name>
</gene>
<dbReference type="EMBL" id="JAOZEW010000001">
    <property type="protein sequence ID" value="MCV9926114.1"/>
    <property type="molecule type" value="Genomic_DNA"/>
</dbReference>
<dbReference type="PANTHER" id="PTHR39199">
    <property type="entry name" value="BLR5128 PROTEIN"/>
    <property type="match status" value="1"/>
</dbReference>
<comment type="caution">
    <text evidence="3">The sequence shown here is derived from an EMBL/GenBank/DDBJ whole genome shotgun (WGS) entry which is preliminary data.</text>
</comment>
<evidence type="ECO:0000313" key="4">
    <source>
        <dbReference type="Proteomes" id="UP001151079"/>
    </source>
</evidence>
<protein>
    <submittedName>
        <fullName evidence="3">ACT domain-containing protein</fullName>
    </submittedName>
</protein>
<dbReference type="Proteomes" id="UP001151079">
    <property type="component" value="Unassembled WGS sequence"/>
</dbReference>
<sequence length="130" mass="14387">MSGEKDLEKLLKSMKPKHNVGDYVFCTVESLENIAIKDIVMSFTESEGITLILKKEIADGLKLDYSVVMSWITLTVHSSLEAVGLTAAFAKALSDNNISCNVVAAFYHDHIFVNKKDTDNAITILNKFSE</sequence>
<dbReference type="InterPro" id="IPR045865">
    <property type="entry name" value="ACT-like_dom_sf"/>
</dbReference>
<dbReference type="Pfam" id="PF10000">
    <property type="entry name" value="ACT_3"/>
    <property type="match status" value="1"/>
</dbReference>
<evidence type="ECO:0000313" key="3">
    <source>
        <dbReference type="EMBL" id="MCV9926114.1"/>
    </source>
</evidence>
<evidence type="ECO:0000259" key="1">
    <source>
        <dbReference type="Pfam" id="PF10000"/>
    </source>
</evidence>